<name>X1G3L1_9ZZZZ</name>
<sequence length="181" mass="20510">MNLTKEYIAECEDCVFRNFNQIDGDRVSDRVQDRLKIIKDFCGKSKKILSVGCGAHEPIDINATHACDVAPNAGAYLEKQGWKGEFIIASCDYLPYCGNSFDVAVCSEVIEHLPDLEIVKNTFKQVNRVARRWIFTCPDWLGTEITHKRAFDETLLKAVTSGLKCEIKHIGKYFYVLHTGN</sequence>
<accession>X1G3L1</accession>
<dbReference type="InterPro" id="IPR013216">
    <property type="entry name" value="Methyltransf_11"/>
</dbReference>
<dbReference type="GO" id="GO:0008757">
    <property type="term" value="F:S-adenosylmethionine-dependent methyltransferase activity"/>
    <property type="evidence" value="ECO:0007669"/>
    <property type="project" value="InterPro"/>
</dbReference>
<dbReference type="SUPFAM" id="SSF53335">
    <property type="entry name" value="S-adenosyl-L-methionine-dependent methyltransferases"/>
    <property type="match status" value="1"/>
</dbReference>
<comment type="caution">
    <text evidence="2">The sequence shown here is derived from an EMBL/GenBank/DDBJ whole genome shotgun (WGS) entry which is preliminary data.</text>
</comment>
<evidence type="ECO:0000313" key="2">
    <source>
        <dbReference type="EMBL" id="GAH51847.1"/>
    </source>
</evidence>
<evidence type="ECO:0000259" key="1">
    <source>
        <dbReference type="Pfam" id="PF08241"/>
    </source>
</evidence>
<reference evidence="2" key="1">
    <citation type="journal article" date="2014" name="Front. Microbiol.">
        <title>High frequency of phylogenetically diverse reductive dehalogenase-homologous genes in deep subseafloor sedimentary metagenomes.</title>
        <authorList>
            <person name="Kawai M."/>
            <person name="Futagami T."/>
            <person name="Toyoda A."/>
            <person name="Takaki Y."/>
            <person name="Nishi S."/>
            <person name="Hori S."/>
            <person name="Arai W."/>
            <person name="Tsubouchi T."/>
            <person name="Morono Y."/>
            <person name="Uchiyama I."/>
            <person name="Ito T."/>
            <person name="Fujiyama A."/>
            <person name="Inagaki F."/>
            <person name="Takami H."/>
        </authorList>
    </citation>
    <scope>NUCLEOTIDE SEQUENCE</scope>
    <source>
        <strain evidence="2">Expedition CK06-06</strain>
    </source>
</reference>
<organism evidence="2">
    <name type="scientific">marine sediment metagenome</name>
    <dbReference type="NCBI Taxonomy" id="412755"/>
    <lineage>
        <taxon>unclassified sequences</taxon>
        <taxon>metagenomes</taxon>
        <taxon>ecological metagenomes</taxon>
    </lineage>
</organism>
<gene>
    <name evidence="2" type="ORF">S03H2_37875</name>
</gene>
<dbReference type="EMBL" id="BARU01023327">
    <property type="protein sequence ID" value="GAH51847.1"/>
    <property type="molecule type" value="Genomic_DNA"/>
</dbReference>
<dbReference type="AlphaFoldDB" id="X1G3L1"/>
<feature type="domain" description="Methyltransferase type 11" evidence="1">
    <location>
        <begin position="49"/>
        <end position="130"/>
    </location>
</feature>
<proteinExistence type="predicted"/>
<dbReference type="Pfam" id="PF08241">
    <property type="entry name" value="Methyltransf_11"/>
    <property type="match status" value="1"/>
</dbReference>
<protein>
    <recommendedName>
        <fullName evidence="1">Methyltransferase type 11 domain-containing protein</fullName>
    </recommendedName>
</protein>
<dbReference type="Gene3D" id="3.40.50.150">
    <property type="entry name" value="Vaccinia Virus protein VP39"/>
    <property type="match status" value="1"/>
</dbReference>
<dbReference type="InterPro" id="IPR029063">
    <property type="entry name" value="SAM-dependent_MTases_sf"/>
</dbReference>